<evidence type="ECO:0000256" key="6">
    <source>
        <dbReference type="ARBA" id="ARBA00022989"/>
    </source>
</evidence>
<evidence type="ECO:0000256" key="18">
    <source>
        <dbReference type="PIRSR" id="PIRSR601508-3"/>
    </source>
</evidence>
<dbReference type="EMBL" id="OU895878">
    <property type="protein sequence ID" value="CAG9801715.1"/>
    <property type="molecule type" value="Genomic_DNA"/>
</dbReference>
<keyword evidence="18" id="KW-1015">Disulfide bond</keyword>
<comment type="subcellular location">
    <subcellularLocation>
        <location evidence="1">Cell membrane</location>
        <topology evidence="1">Multi-pass membrane protein</topology>
    </subcellularLocation>
    <subcellularLocation>
        <location evidence="15">Postsynaptic cell membrane</location>
    </subcellularLocation>
</comment>
<keyword evidence="12" id="KW-0628">Postsynaptic cell membrane</keyword>
<feature type="region of interest" description="Disordered" evidence="19">
    <location>
        <begin position="877"/>
        <end position="907"/>
    </location>
</feature>
<dbReference type="Pfam" id="PF10613">
    <property type="entry name" value="Lig_chan-Glu_bd"/>
    <property type="match status" value="1"/>
</dbReference>
<organism evidence="24 25">
    <name type="scientific">Chironomus riparius</name>
    <dbReference type="NCBI Taxonomy" id="315576"/>
    <lineage>
        <taxon>Eukaryota</taxon>
        <taxon>Metazoa</taxon>
        <taxon>Ecdysozoa</taxon>
        <taxon>Arthropoda</taxon>
        <taxon>Hexapoda</taxon>
        <taxon>Insecta</taxon>
        <taxon>Pterygota</taxon>
        <taxon>Neoptera</taxon>
        <taxon>Endopterygota</taxon>
        <taxon>Diptera</taxon>
        <taxon>Nematocera</taxon>
        <taxon>Chironomoidea</taxon>
        <taxon>Chironomidae</taxon>
        <taxon>Chironominae</taxon>
        <taxon>Chironomus</taxon>
    </lineage>
</organism>
<evidence type="ECO:0000256" key="17">
    <source>
        <dbReference type="PIRSR" id="PIRSR601508-2"/>
    </source>
</evidence>
<dbReference type="Proteomes" id="UP001153620">
    <property type="component" value="Chromosome 2"/>
</dbReference>
<gene>
    <name evidence="24" type="ORF">CHIRRI_LOCUS4637</name>
</gene>
<dbReference type="Gene3D" id="3.40.50.2300">
    <property type="match status" value="2"/>
</dbReference>
<dbReference type="SUPFAM" id="SSF53850">
    <property type="entry name" value="Periplasmic binding protein-like II"/>
    <property type="match status" value="1"/>
</dbReference>
<proteinExistence type="inferred from homology"/>
<feature type="disulfide bond" evidence="18">
    <location>
        <begin position="742"/>
        <end position="800"/>
    </location>
</feature>
<evidence type="ECO:0000256" key="10">
    <source>
        <dbReference type="ARBA" id="ARBA00023170"/>
    </source>
</evidence>
<feature type="transmembrane region" description="Helical" evidence="20">
    <location>
        <begin position="628"/>
        <end position="650"/>
    </location>
</feature>
<evidence type="ECO:0000313" key="24">
    <source>
        <dbReference type="EMBL" id="CAG9801715.1"/>
    </source>
</evidence>
<feature type="domain" description="Ionotropic glutamate receptor L-glutamate and glycine-binding" evidence="23">
    <location>
        <begin position="432"/>
        <end position="496"/>
    </location>
</feature>
<reference evidence="24" key="1">
    <citation type="submission" date="2022-01" db="EMBL/GenBank/DDBJ databases">
        <authorList>
            <person name="King R."/>
        </authorList>
    </citation>
    <scope>NUCLEOTIDE SEQUENCE</scope>
</reference>
<keyword evidence="7" id="KW-0770">Synapse</keyword>
<keyword evidence="13" id="KW-1071">Ligand-gated ion channel</keyword>
<feature type="chain" id="PRO_5040494207" description="Glutamate receptor, ionotropic kainate 2" evidence="21">
    <location>
        <begin position="24"/>
        <end position="930"/>
    </location>
</feature>
<feature type="binding site" evidence="16">
    <location>
        <position position="507"/>
    </location>
    <ligand>
        <name>L-glutamate</name>
        <dbReference type="ChEBI" id="CHEBI:29985"/>
    </ligand>
</feature>
<keyword evidence="10" id="KW-0675">Receptor</keyword>
<evidence type="ECO:0000259" key="23">
    <source>
        <dbReference type="SMART" id="SM00918"/>
    </source>
</evidence>
<dbReference type="SUPFAM" id="SSF53822">
    <property type="entry name" value="Periplasmic binding protein-like I"/>
    <property type="match status" value="1"/>
</dbReference>
<sequence length="930" mass="105028">MMNVIKVCITVAIVLAFAGRSHHQSIKIGYLSDGLEETKLAFKFAIKKIQEDRGFKNLVGDIKKLKYGDVYKSYQLVCGMLENGALGIIGPTSPESANHVQTICDTKEIPLIETRTDGPSKHFINLHPTPEDLGRAYLEIIDAMNWKGFTILYEDTPWLPMIEYLLTNYKKKYLVTVKQLSVTPDGNYRNRLMHVKWSQIKNIVICSSIETLPEILKQAQQVGLLSDKHNILITSLDMHTIDLEPYQHGGTNITGVQLLDPENAYVKEIVDDFQRMYFSVLSDGDRIEGFEETFPPGLSAENMRVETALVFDAVLLFASVMNNNRGIRPSRIDCSDPESIFINGTSIYNSIKTMTFKALSGEIQFDQQGNRENFELNVLELVSDGLKKVALWNSGKSNGLQIFREQSDILTNELDIFKGKVLRILTVDENPPYAMRKETSQTLYGNDQYEGFGIELIDKLALRLGFNYTFMLQEDRGYGNPINETHWDGMIGELMADRADLAITDLTVTSDRELAADFTMPFMDLGIQILYEKPKKANPDLLSFMEPLSKSVWTCLALSVLAVSVSFFILGRMSPKEWDNPYPCIQEPTTLQNQFTLKNAMWFTIGAILQEGSDIAPKAPSTRIVASIWWFFTLIMVSSYTANLASFLTVQKAPPVITSVKDLIRMADKKEVTYGAKKGGSTFKFFELSDNPDYQLMYQYMMKNEKTVLVSSNDDGVARAKAGGYAYLMESSTIEYIEQRHCEVEKAGNKLDQKGYGIAMKKGSHFRGPLDEIILQMQESGELQRMKIKWWREKRGGGACEGSDSAGAPKLTFDHVKGIYIVLFSGCGIGTTMGVIQWFLSVRRNAKLLDVPFKILFKEELHFVLDFKKNVKPRRKSSTQCDTYDSAQGSNEESESRSRSNSTLTDHQPHALRFSMKNIHKIHPREGDNA</sequence>
<evidence type="ECO:0000256" key="9">
    <source>
        <dbReference type="ARBA" id="ARBA00023136"/>
    </source>
</evidence>
<dbReference type="FunFam" id="1.10.287.70:FF:000105">
    <property type="entry name" value="Eye-enriched kainate receptor, isoform A"/>
    <property type="match status" value="1"/>
</dbReference>
<evidence type="ECO:0000256" key="7">
    <source>
        <dbReference type="ARBA" id="ARBA00023018"/>
    </source>
</evidence>
<feature type="transmembrane region" description="Helical" evidence="20">
    <location>
        <begin position="551"/>
        <end position="570"/>
    </location>
</feature>
<dbReference type="Pfam" id="PF00060">
    <property type="entry name" value="Lig_chan"/>
    <property type="match status" value="1"/>
</dbReference>
<keyword evidence="25" id="KW-1185">Reference proteome</keyword>
<dbReference type="PANTHER" id="PTHR18966">
    <property type="entry name" value="IONOTROPIC GLUTAMATE RECEPTOR"/>
    <property type="match status" value="1"/>
</dbReference>
<evidence type="ECO:0000256" key="13">
    <source>
        <dbReference type="ARBA" id="ARBA00023286"/>
    </source>
</evidence>
<feature type="transmembrane region" description="Helical" evidence="20">
    <location>
        <begin position="819"/>
        <end position="840"/>
    </location>
</feature>
<dbReference type="InterPro" id="IPR001508">
    <property type="entry name" value="Iono_Glu_rcpt_met"/>
</dbReference>
<keyword evidence="9 20" id="KW-0472">Membrane</keyword>
<keyword evidence="21" id="KW-0732">Signal</keyword>
<evidence type="ECO:0000256" key="14">
    <source>
        <dbReference type="ARBA" id="ARBA00023303"/>
    </source>
</evidence>
<evidence type="ECO:0000256" key="11">
    <source>
        <dbReference type="ARBA" id="ARBA00023180"/>
    </source>
</evidence>
<dbReference type="SUPFAM" id="SSF81324">
    <property type="entry name" value="Voltage-gated potassium channels"/>
    <property type="match status" value="1"/>
</dbReference>
<dbReference type="SMART" id="SM00079">
    <property type="entry name" value="PBPe"/>
    <property type="match status" value="1"/>
</dbReference>
<dbReference type="InterPro" id="IPR015683">
    <property type="entry name" value="Ionotropic_Glu_rcpt"/>
</dbReference>
<evidence type="ECO:0000256" key="16">
    <source>
        <dbReference type="PIRSR" id="PIRSR601508-1"/>
    </source>
</evidence>
<keyword evidence="11" id="KW-0325">Glycoprotein</keyword>
<keyword evidence="8" id="KW-0406">Ion transport</keyword>
<evidence type="ECO:0008006" key="26">
    <source>
        <dbReference type="Google" id="ProtNLM"/>
    </source>
</evidence>
<feature type="site" description="Crucial to convey clamshell closure to channel opening" evidence="17">
    <location>
        <position position="657"/>
    </location>
</feature>
<accession>A0A9N9WPY5</accession>
<feature type="binding site" evidence="16">
    <location>
        <position position="512"/>
    </location>
    <ligand>
        <name>L-glutamate</name>
        <dbReference type="ChEBI" id="CHEBI:29985"/>
    </ligand>
</feature>
<dbReference type="FunFam" id="3.40.190.10:FF:000061">
    <property type="entry name" value="Glutamate receptor, ionotropic kainate"/>
    <property type="match status" value="1"/>
</dbReference>
<dbReference type="GO" id="GO:0015276">
    <property type="term" value="F:ligand-gated monoatomic ion channel activity"/>
    <property type="evidence" value="ECO:0007669"/>
    <property type="project" value="InterPro"/>
</dbReference>
<evidence type="ECO:0000256" key="3">
    <source>
        <dbReference type="ARBA" id="ARBA00022448"/>
    </source>
</evidence>
<keyword evidence="5 20" id="KW-0812">Transmembrane</keyword>
<evidence type="ECO:0000256" key="5">
    <source>
        <dbReference type="ARBA" id="ARBA00022692"/>
    </source>
</evidence>
<dbReference type="FunFam" id="3.40.190.10:FF:000178">
    <property type="entry name" value="Glutamate receptor subunit"/>
    <property type="match status" value="1"/>
</dbReference>
<feature type="compositionally biased region" description="Polar residues" evidence="19">
    <location>
        <begin position="878"/>
        <end position="889"/>
    </location>
</feature>
<dbReference type="GO" id="GO:0045211">
    <property type="term" value="C:postsynaptic membrane"/>
    <property type="evidence" value="ECO:0007669"/>
    <property type="project" value="UniProtKB-SubCell"/>
</dbReference>
<keyword evidence="14" id="KW-0407">Ion channel</keyword>
<dbReference type="InterPro" id="IPR001828">
    <property type="entry name" value="ANF_lig-bd_rcpt"/>
</dbReference>
<evidence type="ECO:0000256" key="19">
    <source>
        <dbReference type="SAM" id="MobiDB-lite"/>
    </source>
</evidence>
<evidence type="ECO:0000256" key="15">
    <source>
        <dbReference type="ARBA" id="ARBA00034100"/>
    </source>
</evidence>
<reference evidence="24" key="2">
    <citation type="submission" date="2022-10" db="EMBL/GenBank/DDBJ databases">
        <authorList>
            <consortium name="ENA_rothamsted_submissions"/>
            <consortium name="culmorum"/>
            <person name="King R."/>
        </authorList>
    </citation>
    <scope>NUCLEOTIDE SEQUENCE</scope>
</reference>
<dbReference type="OrthoDB" id="5984008at2759"/>
<feature type="binding site" evidence="16">
    <location>
        <position position="682"/>
    </location>
    <ligand>
        <name>L-glutamate</name>
        <dbReference type="ChEBI" id="CHEBI:29985"/>
    </ligand>
</feature>
<evidence type="ECO:0000313" key="25">
    <source>
        <dbReference type="Proteomes" id="UP001153620"/>
    </source>
</evidence>
<evidence type="ECO:0000256" key="21">
    <source>
        <dbReference type="SAM" id="SignalP"/>
    </source>
</evidence>
<dbReference type="InterPro" id="IPR028082">
    <property type="entry name" value="Peripla_BP_I"/>
</dbReference>
<dbReference type="InterPro" id="IPR019594">
    <property type="entry name" value="Glu/Gly-bd"/>
</dbReference>
<dbReference type="AlphaFoldDB" id="A0A9N9WPY5"/>
<dbReference type="Gene3D" id="3.40.190.10">
    <property type="entry name" value="Periplasmic binding protein-like II"/>
    <property type="match status" value="3"/>
</dbReference>
<evidence type="ECO:0000256" key="1">
    <source>
        <dbReference type="ARBA" id="ARBA00004651"/>
    </source>
</evidence>
<evidence type="ECO:0000259" key="22">
    <source>
        <dbReference type="SMART" id="SM00079"/>
    </source>
</evidence>
<protein>
    <recommendedName>
        <fullName evidence="26">Glutamate receptor, ionotropic kainate 2</fullName>
    </recommendedName>
</protein>
<dbReference type="PRINTS" id="PR00177">
    <property type="entry name" value="NMDARECEPTOR"/>
</dbReference>
<evidence type="ECO:0000256" key="20">
    <source>
        <dbReference type="SAM" id="Phobius"/>
    </source>
</evidence>
<dbReference type="CDD" id="cd06382">
    <property type="entry name" value="PBP1_iGluR_Kainate"/>
    <property type="match status" value="1"/>
</dbReference>
<name>A0A9N9WPY5_9DIPT</name>
<dbReference type="GO" id="GO:0038023">
    <property type="term" value="F:signaling receptor activity"/>
    <property type="evidence" value="ECO:0007669"/>
    <property type="project" value="InterPro"/>
</dbReference>
<evidence type="ECO:0000256" key="4">
    <source>
        <dbReference type="ARBA" id="ARBA00022475"/>
    </source>
</evidence>
<comment type="similarity">
    <text evidence="2">Belongs to the glutamate-gated ion channel (TC 1.A.10.1) family.</text>
</comment>
<evidence type="ECO:0000256" key="2">
    <source>
        <dbReference type="ARBA" id="ARBA00008685"/>
    </source>
</evidence>
<dbReference type="Pfam" id="PF01094">
    <property type="entry name" value="ANF_receptor"/>
    <property type="match status" value="1"/>
</dbReference>
<evidence type="ECO:0000256" key="8">
    <source>
        <dbReference type="ARBA" id="ARBA00023065"/>
    </source>
</evidence>
<feature type="binding site" evidence="16">
    <location>
        <position position="730"/>
    </location>
    <ligand>
        <name>L-glutamate</name>
        <dbReference type="ChEBI" id="CHEBI:29985"/>
    </ligand>
</feature>
<feature type="signal peptide" evidence="21">
    <location>
        <begin position="1"/>
        <end position="23"/>
    </location>
</feature>
<keyword evidence="6 20" id="KW-1133">Transmembrane helix</keyword>
<dbReference type="SMART" id="SM00918">
    <property type="entry name" value="Lig_chan-Glu_bd"/>
    <property type="match status" value="1"/>
</dbReference>
<evidence type="ECO:0000256" key="12">
    <source>
        <dbReference type="ARBA" id="ARBA00023257"/>
    </source>
</evidence>
<keyword evidence="3" id="KW-0813">Transport</keyword>
<feature type="binding site" evidence="16">
    <location>
        <position position="681"/>
    </location>
    <ligand>
        <name>L-glutamate</name>
        <dbReference type="ChEBI" id="CHEBI:29985"/>
    </ligand>
</feature>
<dbReference type="InterPro" id="IPR001320">
    <property type="entry name" value="Iontro_rcpt_C"/>
</dbReference>
<feature type="domain" description="Ionotropic glutamate receptor C-terminal" evidence="22">
    <location>
        <begin position="421"/>
        <end position="793"/>
    </location>
</feature>
<keyword evidence="4" id="KW-1003">Cell membrane</keyword>